<organism evidence="2">
    <name type="scientific">freshwater metagenome</name>
    <dbReference type="NCBI Taxonomy" id="449393"/>
    <lineage>
        <taxon>unclassified sequences</taxon>
        <taxon>metagenomes</taxon>
        <taxon>ecological metagenomes</taxon>
    </lineage>
</organism>
<feature type="transmembrane region" description="Helical" evidence="1">
    <location>
        <begin position="275"/>
        <end position="297"/>
    </location>
</feature>
<accession>A0A6J7D2M7</accession>
<dbReference type="EMBL" id="CAFBLU010000004">
    <property type="protein sequence ID" value="CAB4864381.1"/>
    <property type="molecule type" value="Genomic_DNA"/>
</dbReference>
<feature type="transmembrane region" description="Helical" evidence="1">
    <location>
        <begin position="109"/>
        <end position="130"/>
    </location>
</feature>
<feature type="transmembrane region" description="Helical" evidence="1">
    <location>
        <begin position="166"/>
        <end position="186"/>
    </location>
</feature>
<keyword evidence="1" id="KW-0472">Membrane</keyword>
<name>A0A6J7D2M7_9ZZZZ</name>
<reference evidence="2" key="1">
    <citation type="submission" date="2020-05" db="EMBL/GenBank/DDBJ databases">
        <authorList>
            <person name="Chiriac C."/>
            <person name="Salcher M."/>
            <person name="Ghai R."/>
            <person name="Kavagutti S V."/>
        </authorList>
    </citation>
    <scope>NUCLEOTIDE SEQUENCE</scope>
</reference>
<feature type="transmembrane region" description="Helical" evidence="1">
    <location>
        <begin position="303"/>
        <end position="323"/>
    </location>
</feature>
<evidence type="ECO:0000256" key="1">
    <source>
        <dbReference type="SAM" id="Phobius"/>
    </source>
</evidence>
<evidence type="ECO:0000313" key="2">
    <source>
        <dbReference type="EMBL" id="CAB4864381.1"/>
    </source>
</evidence>
<proteinExistence type="predicted"/>
<feature type="transmembrane region" description="Helical" evidence="1">
    <location>
        <begin position="335"/>
        <end position="354"/>
    </location>
</feature>
<sequence>MTDSRRKVATVGCGGLLVAGVAWLIVTLSGAQTGYDSSWHLLWADQIEHGLSPSLDVWAAPTEHPLLLAVAMVSAPFGLTGGANTAFLTLTLTALFLLLPVLWKLGREIFGAGLAGVVAWLLMIGSYGLLLQAMRGYLDVWFLLLVSSAGLLIAQRRSPTAGWLPLLLAGLLRPEAWLLAALAAGLGWRGATRGRRMLLVAAVLAPPAIWFGLDWSLTGDAFLSLRTAHNLAVDGSGGALSVVGTVLLGGIRGPVTLLGLLGLWLAWTRVPRASLAIPVALIGTGVAMAVLIALGGLTLLPRYLLLCDLGLALLAGYALGGWANGSPQLNRSWRAAGVTCLIAGSLIAVVGVGFKLRDEIQIDRKVHADLADLLDRRAVSKSLACGPLTFPSFRLVPDAKLLLGDPEAIVRGRGQKPAPSRGVALTIFVEAAGQQIADRYSHPGIDLPIDEARPPGFKYLAGNDTFSAFVRCR</sequence>
<keyword evidence="1" id="KW-0812">Transmembrane</keyword>
<feature type="transmembrane region" description="Helical" evidence="1">
    <location>
        <begin position="137"/>
        <end position="154"/>
    </location>
</feature>
<gene>
    <name evidence="2" type="ORF">UFOPK3444_00363</name>
</gene>
<keyword evidence="1" id="KW-1133">Transmembrane helix</keyword>
<dbReference type="AlphaFoldDB" id="A0A6J7D2M7"/>
<feature type="transmembrane region" description="Helical" evidence="1">
    <location>
        <begin position="86"/>
        <end position="103"/>
    </location>
</feature>
<protein>
    <submittedName>
        <fullName evidence="2">Unannotated protein</fullName>
    </submittedName>
</protein>
<feature type="transmembrane region" description="Helical" evidence="1">
    <location>
        <begin position="198"/>
        <end position="218"/>
    </location>
</feature>
<feature type="transmembrane region" description="Helical" evidence="1">
    <location>
        <begin position="238"/>
        <end position="263"/>
    </location>
</feature>